<evidence type="ECO:0000256" key="2">
    <source>
        <dbReference type="SAM" id="MobiDB-lite"/>
    </source>
</evidence>
<protein>
    <submittedName>
        <fullName evidence="4">Uncharacterized protein</fullName>
    </submittedName>
</protein>
<keyword evidence="3" id="KW-0472">Membrane</keyword>
<gene>
    <name evidence="4" type="ORF">FNU76_05155</name>
</gene>
<keyword evidence="5" id="KW-1185">Reference proteome</keyword>
<name>A0A516SCB3_9NEIS</name>
<feature type="region of interest" description="Disordered" evidence="2">
    <location>
        <begin position="144"/>
        <end position="184"/>
    </location>
</feature>
<dbReference type="AlphaFoldDB" id="A0A516SCB3"/>
<accession>A0A516SCB3</accession>
<sequence length="184" mass="20912">MQIHARDGKLARTYIRYQQSNGQAVRKRRKCIRIHRLAILLFVGLILTNMAFFTIWQIDRQHARLEVAQLQRDHADALRTLTEQSNNQLAIARDRNDQLQASAYAEMVALHTRSNVRLQTIENLERENAALRLTGGVRLTLEHARPRRAQDSALPGNRLLTQNEPALPIAAQTGTERTGGEPLP</sequence>
<evidence type="ECO:0000313" key="5">
    <source>
        <dbReference type="Proteomes" id="UP000317550"/>
    </source>
</evidence>
<evidence type="ECO:0000313" key="4">
    <source>
        <dbReference type="EMBL" id="QDQ25787.1"/>
    </source>
</evidence>
<proteinExistence type="predicted"/>
<dbReference type="Proteomes" id="UP000317550">
    <property type="component" value="Chromosome"/>
</dbReference>
<feature type="coiled-coil region" evidence="1">
    <location>
        <begin position="60"/>
        <end position="102"/>
    </location>
</feature>
<keyword evidence="3" id="KW-0812">Transmembrane</keyword>
<evidence type="ECO:0000256" key="1">
    <source>
        <dbReference type="SAM" id="Coils"/>
    </source>
</evidence>
<dbReference type="RefSeq" id="WP_143856712.1">
    <property type="nucleotide sequence ID" value="NZ_CP041730.1"/>
</dbReference>
<keyword evidence="3" id="KW-1133">Transmembrane helix</keyword>
<reference evidence="5" key="1">
    <citation type="submission" date="2019-07" db="EMBL/GenBank/DDBJ databases">
        <title>Chitinimonas sp. nov., isolated from Ny-Alesund, arctica soil.</title>
        <authorList>
            <person name="Xu Q."/>
            <person name="Peng F."/>
        </authorList>
    </citation>
    <scope>NUCLEOTIDE SEQUENCE [LARGE SCALE GENOMIC DNA]</scope>
    <source>
        <strain evidence="5">R3-44</strain>
    </source>
</reference>
<dbReference type="KEGG" id="cari:FNU76_05155"/>
<organism evidence="4 5">
    <name type="scientific">Chitinimonas arctica</name>
    <dbReference type="NCBI Taxonomy" id="2594795"/>
    <lineage>
        <taxon>Bacteria</taxon>
        <taxon>Pseudomonadati</taxon>
        <taxon>Pseudomonadota</taxon>
        <taxon>Betaproteobacteria</taxon>
        <taxon>Neisseriales</taxon>
        <taxon>Chitinibacteraceae</taxon>
        <taxon>Chitinimonas</taxon>
    </lineage>
</organism>
<evidence type="ECO:0000256" key="3">
    <source>
        <dbReference type="SAM" id="Phobius"/>
    </source>
</evidence>
<dbReference type="EMBL" id="CP041730">
    <property type="protein sequence ID" value="QDQ25787.1"/>
    <property type="molecule type" value="Genomic_DNA"/>
</dbReference>
<feature type="transmembrane region" description="Helical" evidence="3">
    <location>
        <begin position="37"/>
        <end position="56"/>
    </location>
</feature>
<keyword evidence="1" id="KW-0175">Coiled coil</keyword>